<proteinExistence type="predicted"/>
<protein>
    <submittedName>
        <fullName evidence="1">Uncharacterized protein</fullName>
    </submittedName>
</protein>
<sequence>MVNSLELPNKLPHNLIENKFTCWAAIRRYTIETDLGCLTVVRQDCENLRETVAVEPDVVLFERLVQRLDEPRLRMLTIITATESNGVYATKAKERGIKFVGDGGKIMVATLTQMGDCTPEMNLASVDPKFTTSMEEDNLVCSVKVILGDRAVSSGSVMVNDGIATFDGIFTEMDFQRRGLATIVMGYLVRWALNKAASTGVLNASPQGQLLYCKLGWTAVYNIVSLGGQPALDFHARMREKYARK</sequence>
<comment type="caution">
    <text evidence="1">The sequence shown here is derived from an EMBL/GenBank/DDBJ whole genome shotgun (WGS) entry which is preliminary data.</text>
</comment>
<evidence type="ECO:0000313" key="2">
    <source>
        <dbReference type="Proteomes" id="UP001143910"/>
    </source>
</evidence>
<evidence type="ECO:0000313" key="1">
    <source>
        <dbReference type="EMBL" id="KAJ2983287.1"/>
    </source>
</evidence>
<dbReference type="Proteomes" id="UP001143910">
    <property type="component" value="Unassembled WGS sequence"/>
</dbReference>
<dbReference type="EMBL" id="JANJQO010000036">
    <property type="protein sequence ID" value="KAJ2983287.1"/>
    <property type="molecule type" value="Genomic_DNA"/>
</dbReference>
<gene>
    <name evidence="1" type="ORF">NQ176_g807</name>
</gene>
<name>A0ACC1NVB6_9HYPO</name>
<organism evidence="1 2">
    <name type="scientific">Zarea fungicola</name>
    <dbReference type="NCBI Taxonomy" id="93591"/>
    <lineage>
        <taxon>Eukaryota</taxon>
        <taxon>Fungi</taxon>
        <taxon>Dikarya</taxon>
        <taxon>Ascomycota</taxon>
        <taxon>Pezizomycotina</taxon>
        <taxon>Sordariomycetes</taxon>
        <taxon>Hypocreomycetidae</taxon>
        <taxon>Hypocreales</taxon>
        <taxon>Cordycipitaceae</taxon>
        <taxon>Zarea</taxon>
    </lineage>
</organism>
<accession>A0ACC1NVB6</accession>
<reference evidence="1" key="1">
    <citation type="submission" date="2022-08" db="EMBL/GenBank/DDBJ databases">
        <title>Genome Sequence of Lecanicillium fungicola.</title>
        <authorList>
            <person name="Buettner E."/>
        </authorList>
    </citation>
    <scope>NUCLEOTIDE SEQUENCE</scope>
    <source>
        <strain evidence="1">Babe33</strain>
    </source>
</reference>
<keyword evidence="2" id="KW-1185">Reference proteome</keyword>